<sequence>MLVVWPASLEYRRIREFEGNPVWCCQIHHPYAVYIAAGSQHAGLRMDHRSVRQRESPPASENGQAFFLTRTTSKYSHNTTSYLKLSAYLTQGTQYLYQALHQSSYGVLCEVLVSGQGKVVTVSLSIVRPRSSHPRTNPIHAHLRSRHLFSALFLPPAEKSHSSQPTIVPPAKASRPIPPSTYALDADSPPPTYLLLAPTPPSRFAATSDDLHPWFCAYARSVRELTSRGLCPAVLPRFVPSLAAVHFRACLRRPPSVETPTHSSPPRTGSVLFFSLLQRSRFSAMGTFTSPHSRTTPVSALVGSPRPSRWRLLSNLPSHHQPFSFKQPFALPSEALGLWPLHCSPGPPTCWYKIDPLFFVSLLCN</sequence>
<accession>A0A545V9B0</accession>
<dbReference type="AlphaFoldDB" id="A0A545V9B0"/>
<evidence type="ECO:0000313" key="1">
    <source>
        <dbReference type="EMBL" id="TQV98303.1"/>
    </source>
</evidence>
<name>A0A545V9B0_9HYPO</name>
<keyword evidence="2" id="KW-1185">Reference proteome</keyword>
<gene>
    <name evidence="1" type="ORF">IF1G_02383</name>
</gene>
<comment type="caution">
    <text evidence="1">The sequence shown here is derived from an EMBL/GenBank/DDBJ whole genome shotgun (WGS) entry which is preliminary data.</text>
</comment>
<dbReference type="EMBL" id="SPUK01000003">
    <property type="protein sequence ID" value="TQV98303.1"/>
    <property type="molecule type" value="Genomic_DNA"/>
</dbReference>
<organism evidence="1 2">
    <name type="scientific">Cordyceps javanica</name>
    <dbReference type="NCBI Taxonomy" id="43265"/>
    <lineage>
        <taxon>Eukaryota</taxon>
        <taxon>Fungi</taxon>
        <taxon>Dikarya</taxon>
        <taxon>Ascomycota</taxon>
        <taxon>Pezizomycotina</taxon>
        <taxon>Sordariomycetes</taxon>
        <taxon>Hypocreomycetidae</taxon>
        <taxon>Hypocreales</taxon>
        <taxon>Cordycipitaceae</taxon>
        <taxon>Cordyceps</taxon>
    </lineage>
</organism>
<protein>
    <submittedName>
        <fullName evidence="1">Uncharacterized protein</fullName>
    </submittedName>
</protein>
<dbReference type="Proteomes" id="UP000315783">
    <property type="component" value="Unassembled WGS sequence"/>
</dbReference>
<proteinExistence type="predicted"/>
<reference evidence="1 2" key="1">
    <citation type="journal article" date="2019" name="Appl. Microbiol. Biotechnol.">
        <title>Genome sequence of Isaria javanica and comparative genome analysis insights into family S53 peptidase evolution in fungal entomopathogens.</title>
        <authorList>
            <person name="Lin R."/>
            <person name="Zhang X."/>
            <person name="Xin B."/>
            <person name="Zou M."/>
            <person name="Gao Y."/>
            <person name="Qin F."/>
            <person name="Hu Q."/>
            <person name="Xie B."/>
            <person name="Cheng X."/>
        </authorList>
    </citation>
    <scope>NUCLEOTIDE SEQUENCE [LARGE SCALE GENOMIC DNA]</scope>
    <source>
        <strain evidence="1 2">IJ1G</strain>
    </source>
</reference>
<evidence type="ECO:0000313" key="2">
    <source>
        <dbReference type="Proteomes" id="UP000315783"/>
    </source>
</evidence>